<dbReference type="Pfam" id="PF05016">
    <property type="entry name" value="ParE_toxin"/>
    <property type="match status" value="1"/>
</dbReference>
<dbReference type="InterPro" id="IPR035093">
    <property type="entry name" value="RelE/ParE_toxin_dom_sf"/>
</dbReference>
<sequence>MILDFKKSFAKDLKKRKTDKQLMKRARQVIQAVEAARDIRAIRNLKKLKAQGNHYRIRVGAYRLGLIIEDDTVCFVRCLHRSEIYRYFP</sequence>
<dbReference type="PANTHER" id="PTHR38813:SF1">
    <property type="entry name" value="TOXIN RELE1-RELATED"/>
    <property type="match status" value="1"/>
</dbReference>
<protein>
    <submittedName>
        <fullName evidence="2">Toxin RelE3</fullName>
        <ecNumber evidence="2">3.1.-.-</ecNumber>
    </submittedName>
</protein>
<keyword evidence="2" id="KW-0378">Hydrolase</keyword>
<organism evidence="2">
    <name type="scientific">uncultured Desulfobacteraceae bacterium</name>
    <dbReference type="NCBI Taxonomy" id="218296"/>
    <lineage>
        <taxon>Bacteria</taxon>
        <taxon>Pseudomonadati</taxon>
        <taxon>Thermodesulfobacteriota</taxon>
        <taxon>Desulfobacteria</taxon>
        <taxon>Desulfobacterales</taxon>
        <taxon>Desulfobacteraceae</taxon>
        <taxon>environmental samples</taxon>
    </lineage>
</organism>
<evidence type="ECO:0000256" key="1">
    <source>
        <dbReference type="ARBA" id="ARBA00022649"/>
    </source>
</evidence>
<reference evidence="2" key="1">
    <citation type="submission" date="2019-01" db="EMBL/GenBank/DDBJ databases">
        <authorList>
            <consortium name="Genoscope - CEA"/>
            <person name="William W."/>
        </authorList>
    </citation>
    <scope>NUCLEOTIDE SEQUENCE</scope>
    <source>
        <strain evidence="2">CR-1</strain>
    </source>
</reference>
<dbReference type="EMBL" id="CAACVI010000001">
    <property type="protein sequence ID" value="VEN72913.1"/>
    <property type="molecule type" value="Genomic_DNA"/>
</dbReference>
<accession>A0A484HCA7</accession>
<dbReference type="GO" id="GO:0016787">
    <property type="term" value="F:hydrolase activity"/>
    <property type="evidence" value="ECO:0007669"/>
    <property type="project" value="UniProtKB-KW"/>
</dbReference>
<gene>
    <name evidence="2" type="primary">relE</name>
    <name evidence="2" type="ORF">EPICR_10414</name>
</gene>
<dbReference type="SUPFAM" id="SSF143011">
    <property type="entry name" value="RelE-like"/>
    <property type="match status" value="1"/>
</dbReference>
<name>A0A484HCA7_9BACT</name>
<evidence type="ECO:0000313" key="2">
    <source>
        <dbReference type="EMBL" id="VEN72913.1"/>
    </source>
</evidence>
<proteinExistence type="predicted"/>
<keyword evidence="1" id="KW-1277">Toxin-antitoxin system</keyword>
<dbReference type="PANTHER" id="PTHR38813">
    <property type="match status" value="1"/>
</dbReference>
<dbReference type="EC" id="3.1.-.-" evidence="2"/>
<dbReference type="Gene3D" id="3.30.2310.20">
    <property type="entry name" value="RelE-like"/>
    <property type="match status" value="1"/>
</dbReference>
<dbReference type="InterPro" id="IPR052747">
    <property type="entry name" value="TA_system_RelE_toxin"/>
</dbReference>
<dbReference type="AlphaFoldDB" id="A0A484HCA7"/>
<dbReference type="InterPro" id="IPR007712">
    <property type="entry name" value="RelE/ParE_toxin"/>
</dbReference>